<gene>
    <name evidence="2" type="ORF">SCD90_03880</name>
</gene>
<organism evidence="2 3">
    <name type="scientific">Terrihabitans rhizophilus</name>
    <dbReference type="NCBI Taxonomy" id="3092662"/>
    <lineage>
        <taxon>Bacteria</taxon>
        <taxon>Pseudomonadati</taxon>
        <taxon>Pseudomonadota</taxon>
        <taxon>Alphaproteobacteria</taxon>
        <taxon>Hyphomicrobiales</taxon>
        <taxon>Terrihabitans</taxon>
    </lineage>
</organism>
<proteinExistence type="predicted"/>
<dbReference type="EMBL" id="JAXAFJ010000002">
    <property type="protein sequence ID" value="MDX6805197.1"/>
    <property type="molecule type" value="Genomic_DNA"/>
</dbReference>
<dbReference type="PANTHER" id="PTHR34818">
    <property type="entry name" value="PROTEIN BLI-3"/>
    <property type="match status" value="1"/>
</dbReference>
<dbReference type="InterPro" id="IPR012349">
    <property type="entry name" value="Split_barrel_FMN-bd"/>
</dbReference>
<reference evidence="2 3" key="1">
    <citation type="submission" date="2023-11" db="EMBL/GenBank/DDBJ databases">
        <authorList>
            <person name="Bao R."/>
        </authorList>
    </citation>
    <scope>NUCLEOTIDE SEQUENCE [LARGE SCALE GENOMIC DNA]</scope>
    <source>
        <strain evidence="2 3">PJ23</strain>
    </source>
</reference>
<comment type="caution">
    <text evidence="2">The sequence shown here is derived from an EMBL/GenBank/DDBJ whole genome shotgun (WGS) entry which is preliminary data.</text>
</comment>
<dbReference type="InterPro" id="IPR038725">
    <property type="entry name" value="YdaG_split_barrel_FMN-bd"/>
</dbReference>
<evidence type="ECO:0000259" key="1">
    <source>
        <dbReference type="Pfam" id="PF16242"/>
    </source>
</evidence>
<dbReference type="Gene3D" id="2.30.110.10">
    <property type="entry name" value="Electron Transport, Fmn-binding Protein, Chain A"/>
    <property type="match status" value="1"/>
</dbReference>
<dbReference type="InterPro" id="IPR052917">
    <property type="entry name" value="Stress-Dev_Protein"/>
</dbReference>
<evidence type="ECO:0000313" key="3">
    <source>
        <dbReference type="Proteomes" id="UP001274321"/>
    </source>
</evidence>
<keyword evidence="3" id="KW-1185">Reference proteome</keyword>
<protein>
    <submittedName>
        <fullName evidence="2">Pyridoxamine 5'-phosphate oxidase family protein</fullName>
    </submittedName>
</protein>
<dbReference type="RefSeq" id="WP_319843323.1">
    <property type="nucleotide sequence ID" value="NZ_JAXAFJ010000002.1"/>
</dbReference>
<dbReference type="Proteomes" id="UP001274321">
    <property type="component" value="Unassembled WGS sequence"/>
</dbReference>
<accession>A0ABU4RK61</accession>
<dbReference type="PANTHER" id="PTHR34818:SF1">
    <property type="entry name" value="PROTEIN BLI-3"/>
    <property type="match status" value="1"/>
</dbReference>
<feature type="domain" description="General stress protein FMN-binding split barrel" evidence="1">
    <location>
        <begin position="6"/>
        <end position="137"/>
    </location>
</feature>
<dbReference type="Pfam" id="PF16242">
    <property type="entry name" value="Pyrid_ox_like"/>
    <property type="match status" value="1"/>
</dbReference>
<name>A0ABU4RK61_9HYPH</name>
<dbReference type="SUPFAM" id="SSF50475">
    <property type="entry name" value="FMN-binding split barrel"/>
    <property type="match status" value="1"/>
</dbReference>
<sequence>MSNMTMKDIAEAMRDIDFAMLNTLTDDGKIAGRPMSNNRDVAFDGDSYFFTYENTRTVEDIKRSADVNLSLQGSKGLLGKPPLFLSVEGRAELIRDRAVLEKHWNSDLEYWFEQGLDTPGIVLIKVHATRIHYWNGNEDGELLV</sequence>
<evidence type="ECO:0000313" key="2">
    <source>
        <dbReference type="EMBL" id="MDX6805197.1"/>
    </source>
</evidence>